<dbReference type="PATRIC" id="fig|1246301.3.peg.1098"/>
<evidence type="ECO:0000259" key="9">
    <source>
        <dbReference type="PROSITE" id="PS50968"/>
    </source>
</evidence>
<proteinExistence type="inferred from homology"/>
<evidence type="ECO:0000256" key="2">
    <source>
        <dbReference type="ARBA" id="ARBA00007317"/>
    </source>
</evidence>
<feature type="domain" description="Lipoyl-binding" evidence="9">
    <location>
        <begin position="3"/>
        <end position="78"/>
    </location>
</feature>
<dbReference type="FunFam" id="3.30.559.10:FF:000007">
    <property type="entry name" value="Dihydrolipoamide acetyltransferase component of pyruvate dehydrogenase complex"/>
    <property type="match status" value="1"/>
</dbReference>
<feature type="compositionally biased region" description="Low complexity" evidence="8">
    <location>
        <begin position="86"/>
        <end position="121"/>
    </location>
</feature>
<dbReference type="Pfam" id="PF00198">
    <property type="entry name" value="2-oxoacid_dh"/>
    <property type="match status" value="1"/>
</dbReference>
<dbReference type="InterPro" id="IPR036625">
    <property type="entry name" value="E3-bd_dom_sf"/>
</dbReference>
<dbReference type="CDD" id="cd06849">
    <property type="entry name" value="lipoyl_domain"/>
    <property type="match status" value="1"/>
</dbReference>
<keyword evidence="5 7" id="KW-0450">Lipoyl</keyword>
<dbReference type="EC" id="2.3.1.-" evidence="7"/>
<reference evidence="11 12" key="1">
    <citation type="submission" date="2012-10" db="EMBL/GenBank/DDBJ databases">
        <title>Genome sequence of Variovorax paradoxus B4.</title>
        <authorList>
            <person name="Schuldes J."/>
            <person name="Brandt U."/>
            <person name="Hiessl S."/>
            <person name="Wuebbeler J.H."/>
            <person name="Thuermer A."/>
            <person name="Steinbuechel A."/>
            <person name="Daniel R."/>
        </authorList>
    </citation>
    <scope>NUCLEOTIDE SEQUENCE [LARGE SCALE GENOMIC DNA]</scope>
    <source>
        <strain evidence="11 12">B4</strain>
    </source>
</reference>
<dbReference type="Gene3D" id="2.40.50.100">
    <property type="match status" value="1"/>
</dbReference>
<dbReference type="Proteomes" id="UP000016223">
    <property type="component" value="Chromosome 1"/>
</dbReference>
<dbReference type="HOGENOM" id="CLU_016733_10_0_4"/>
<dbReference type="PROSITE" id="PS50968">
    <property type="entry name" value="BIOTINYL_LIPOYL"/>
    <property type="match status" value="1"/>
</dbReference>
<dbReference type="RefSeq" id="WP_021005740.1">
    <property type="nucleotide sequence ID" value="NC_022247.1"/>
</dbReference>
<comment type="similarity">
    <text evidence="2 7">Belongs to the 2-oxoacid dehydrogenase family.</text>
</comment>
<dbReference type="InterPro" id="IPR004167">
    <property type="entry name" value="PSBD"/>
</dbReference>
<accession>T1X6V6</accession>
<name>T1X6V6_VARPD</name>
<evidence type="ECO:0000256" key="8">
    <source>
        <dbReference type="SAM" id="MobiDB-lite"/>
    </source>
</evidence>
<dbReference type="OrthoDB" id="9805770at2"/>
<sequence length="410" mass="43324">MGTHTIKMPDLGEGIAEVELVAWRVQPGDTVVEDQVLADVMTDKATVEIPSPVAGRVLALGGEVGQLIAVGAELIRIDVGAGGEAVPAAPARAPAPTSASPAATTPAPAPASAERPRPSAGKPLAAPAVRHRAAVLGIDLQQVPGSAADGRILHEDLDAWLVRRPAARAPSAARYAERNDEEAVPVTGVRRRIAQRMQDAMRRIPHFTYVEEIDVTELELLRARINERWGGERAHLTLLPLLVRAIVLAVPRFPQINARFDDEAGIVTRHGAVHVGIATQTAVGLMVPVLRHAEARDPWSSASEIARLAEAARAGRATRDEMSGSTITVTSLGALGGIASTPIINAPEVAIVGVNRIVQRPVMQGGAVVARRMMNLSSSFDHRVVDGQLAAEFVQAVRASLECPALLFVE</sequence>
<dbReference type="Pfam" id="PF00364">
    <property type="entry name" value="Biotin_lipoyl"/>
    <property type="match status" value="1"/>
</dbReference>
<organism evidence="11 12">
    <name type="scientific">Variovorax paradoxus B4</name>
    <dbReference type="NCBI Taxonomy" id="1246301"/>
    <lineage>
        <taxon>Bacteria</taxon>
        <taxon>Pseudomonadati</taxon>
        <taxon>Pseudomonadota</taxon>
        <taxon>Betaproteobacteria</taxon>
        <taxon>Burkholderiales</taxon>
        <taxon>Comamonadaceae</taxon>
        <taxon>Variovorax</taxon>
    </lineage>
</organism>
<dbReference type="InterPro" id="IPR001078">
    <property type="entry name" value="2-oxoacid_DH_actylTfrase"/>
</dbReference>
<dbReference type="PANTHER" id="PTHR43178">
    <property type="entry name" value="DIHYDROLIPOAMIDE ACETYLTRANSFERASE COMPONENT OF PYRUVATE DEHYDROGENASE COMPLEX"/>
    <property type="match status" value="1"/>
</dbReference>
<dbReference type="PROSITE" id="PS00189">
    <property type="entry name" value="LIPOYL"/>
    <property type="match status" value="1"/>
</dbReference>
<dbReference type="SUPFAM" id="SSF52777">
    <property type="entry name" value="CoA-dependent acyltransferases"/>
    <property type="match status" value="1"/>
</dbReference>
<dbReference type="InterPro" id="IPR011053">
    <property type="entry name" value="Single_hybrid_motif"/>
</dbReference>
<keyword evidence="6 7" id="KW-0012">Acyltransferase</keyword>
<feature type="region of interest" description="Disordered" evidence="8">
    <location>
        <begin position="86"/>
        <end position="126"/>
    </location>
</feature>
<dbReference type="KEGG" id="vpd:VAPA_1c10780"/>
<protein>
    <recommendedName>
        <fullName evidence="7">Dihydrolipoamide acetyltransferase component of pyruvate dehydrogenase complex</fullName>
        <ecNumber evidence="7">2.3.1.-</ecNumber>
    </recommendedName>
</protein>
<dbReference type="PROSITE" id="PS51826">
    <property type="entry name" value="PSBD"/>
    <property type="match status" value="1"/>
</dbReference>
<dbReference type="InterPro" id="IPR003016">
    <property type="entry name" value="2-oxoA_DH_lipoyl-BS"/>
</dbReference>
<dbReference type="Pfam" id="PF02817">
    <property type="entry name" value="E3_binding"/>
    <property type="match status" value="1"/>
</dbReference>
<feature type="domain" description="Peripheral subunit-binding (PSBD)" evidence="10">
    <location>
        <begin position="124"/>
        <end position="161"/>
    </location>
</feature>
<dbReference type="EMBL" id="CP003911">
    <property type="protein sequence ID" value="AGU48196.1"/>
    <property type="molecule type" value="Genomic_DNA"/>
</dbReference>
<dbReference type="GO" id="GO:0016407">
    <property type="term" value="F:acetyltransferase activity"/>
    <property type="evidence" value="ECO:0007669"/>
    <property type="project" value="TreeGrafter"/>
</dbReference>
<evidence type="ECO:0000256" key="7">
    <source>
        <dbReference type="RuleBase" id="RU003423"/>
    </source>
</evidence>
<dbReference type="InterPro" id="IPR023213">
    <property type="entry name" value="CAT-like_dom_sf"/>
</dbReference>
<evidence type="ECO:0000256" key="5">
    <source>
        <dbReference type="ARBA" id="ARBA00022823"/>
    </source>
</evidence>
<evidence type="ECO:0000256" key="4">
    <source>
        <dbReference type="ARBA" id="ARBA00022679"/>
    </source>
</evidence>
<evidence type="ECO:0000256" key="3">
    <source>
        <dbReference type="ARBA" id="ARBA00011484"/>
    </source>
</evidence>
<dbReference type="SUPFAM" id="SSF51230">
    <property type="entry name" value="Single hybrid motif"/>
    <property type="match status" value="1"/>
</dbReference>
<dbReference type="SUPFAM" id="SSF47005">
    <property type="entry name" value="Peripheral subunit-binding domain of 2-oxo acid dehydrogenase complex"/>
    <property type="match status" value="1"/>
</dbReference>
<dbReference type="PANTHER" id="PTHR43178:SF5">
    <property type="entry name" value="LIPOAMIDE ACYLTRANSFERASE COMPONENT OF BRANCHED-CHAIN ALPHA-KETO ACID DEHYDROGENASE COMPLEX, MITOCHONDRIAL"/>
    <property type="match status" value="1"/>
</dbReference>
<evidence type="ECO:0000259" key="10">
    <source>
        <dbReference type="PROSITE" id="PS51826"/>
    </source>
</evidence>
<dbReference type="Gene3D" id="3.30.559.10">
    <property type="entry name" value="Chloramphenicol acetyltransferase-like domain"/>
    <property type="match status" value="1"/>
</dbReference>
<dbReference type="AlphaFoldDB" id="T1X6V6"/>
<evidence type="ECO:0000313" key="11">
    <source>
        <dbReference type="EMBL" id="AGU48196.1"/>
    </source>
</evidence>
<dbReference type="GO" id="GO:0005737">
    <property type="term" value="C:cytoplasm"/>
    <property type="evidence" value="ECO:0007669"/>
    <property type="project" value="TreeGrafter"/>
</dbReference>
<gene>
    <name evidence="11" type="primary">bkdB</name>
    <name evidence="11" type="ORF">VAPA_1c10780</name>
</gene>
<dbReference type="InterPro" id="IPR000089">
    <property type="entry name" value="Biotin_lipoyl"/>
</dbReference>
<dbReference type="Gene3D" id="4.10.320.10">
    <property type="entry name" value="E3-binding domain"/>
    <property type="match status" value="1"/>
</dbReference>
<keyword evidence="4 7" id="KW-0808">Transferase</keyword>
<evidence type="ECO:0000256" key="1">
    <source>
        <dbReference type="ARBA" id="ARBA00001938"/>
    </source>
</evidence>
<dbReference type="InterPro" id="IPR050743">
    <property type="entry name" value="2-oxoacid_DH_E2_comp"/>
</dbReference>
<comment type="cofactor">
    <cofactor evidence="1 7">
        <name>(R)-lipoate</name>
        <dbReference type="ChEBI" id="CHEBI:83088"/>
    </cofactor>
</comment>
<comment type="subunit">
    <text evidence="3">Forms a 24-polypeptide structural core with octahedral symmetry.</text>
</comment>
<evidence type="ECO:0000313" key="12">
    <source>
        <dbReference type="Proteomes" id="UP000016223"/>
    </source>
</evidence>
<dbReference type="GO" id="GO:0031405">
    <property type="term" value="F:lipoic acid binding"/>
    <property type="evidence" value="ECO:0007669"/>
    <property type="project" value="TreeGrafter"/>
</dbReference>
<evidence type="ECO:0000256" key="6">
    <source>
        <dbReference type="ARBA" id="ARBA00023315"/>
    </source>
</evidence>